<reference evidence="5" key="1">
    <citation type="submission" date="2023-03" db="EMBL/GenBank/DDBJ databases">
        <authorList>
            <person name="Julca I."/>
        </authorList>
    </citation>
    <scope>NUCLEOTIDE SEQUENCE</scope>
</reference>
<dbReference type="Pfam" id="PF25276">
    <property type="entry name" value="DUF7870"/>
    <property type="match status" value="2"/>
</dbReference>
<accession>A0AAV1CRH9</accession>
<protein>
    <submittedName>
        <fullName evidence="5">OLC1v1033586C1</fullName>
    </submittedName>
</protein>
<dbReference type="Gene3D" id="3.40.50.150">
    <property type="entry name" value="Vaccinia Virus protein VP39"/>
    <property type="match status" value="2"/>
</dbReference>
<keyword evidence="2" id="KW-1133">Transmembrane helix</keyword>
<dbReference type="Pfam" id="PF08241">
    <property type="entry name" value="Methyltransf_11"/>
    <property type="match status" value="1"/>
</dbReference>
<feature type="domain" description="DUF7870" evidence="4">
    <location>
        <begin position="429"/>
        <end position="527"/>
    </location>
</feature>
<feature type="transmembrane region" description="Helical" evidence="2">
    <location>
        <begin position="20"/>
        <end position="38"/>
    </location>
</feature>
<gene>
    <name evidence="5" type="ORF">OLC1_LOCUS7767</name>
</gene>
<keyword evidence="6" id="KW-1185">Reference proteome</keyword>
<evidence type="ECO:0000259" key="3">
    <source>
        <dbReference type="Pfam" id="PF08241"/>
    </source>
</evidence>
<keyword evidence="2" id="KW-0812">Transmembrane</keyword>
<feature type="domain" description="Methyltransferase type 11" evidence="3">
    <location>
        <begin position="169"/>
        <end position="218"/>
    </location>
</feature>
<dbReference type="InterPro" id="IPR057192">
    <property type="entry name" value="DUF7870"/>
</dbReference>
<dbReference type="InterPro" id="IPR013216">
    <property type="entry name" value="Methyltransf_11"/>
</dbReference>
<dbReference type="EMBL" id="OX459120">
    <property type="protein sequence ID" value="CAI9097213.1"/>
    <property type="molecule type" value="Genomic_DNA"/>
</dbReference>
<dbReference type="PANTHER" id="PTHR44843">
    <property type="entry name" value="METHYLTRANSFERASE"/>
    <property type="match status" value="1"/>
</dbReference>
<sequence>MEPTSALAGAGGKPSFLRNILVRLFLFCVFILGVRFAYVVTLRGESCDLGDFCFFSLPDNLDGIVSRPGQFLTGGAGASASAVIAVGEGGKSAPAKPQKLPDLWATKGFQKAARFYSSVFTDLLSEGFLAPNSKALCLDTPTGADVFALKEIGVSDSIGIHKKASKPLVISGQAVKHPFGDAKFDFIFSGDGMIEKSAKPADIAAEVCRTLKPQGFFVAHTGSKDPYSHHSFLELFNCCKLVQFRDIDGFNSSLPLIREIIMQKVADIGDNLGNDYKKCSVPGYKQELLRKAEPLIIEEPKKPWITLKRNIQNVKYLSSMADINFKRRYVYVDVGSRSYGSSIVSWFKKQYPKQDKNFDIYAIEADKHFHDDYKNKKGVQLLPYAAWVKNESLFFEINQDHLEEENVVKGRGMGRIKPVQNVNGNGHHHVDEIQGFDFAEWLKSTVTERDFVVMKMDVEGTEFDLIPRLIETGAICLVDEVFLECHYNRWQKCCPGERSPKYEKTYDQCLELFTSLRQRGVLVHQWW</sequence>
<evidence type="ECO:0000259" key="4">
    <source>
        <dbReference type="Pfam" id="PF25276"/>
    </source>
</evidence>
<name>A0AAV1CRH9_OLDCO</name>
<dbReference type="GO" id="GO:0008757">
    <property type="term" value="F:S-adenosylmethionine-dependent methyltransferase activity"/>
    <property type="evidence" value="ECO:0007669"/>
    <property type="project" value="InterPro"/>
</dbReference>
<evidence type="ECO:0000256" key="2">
    <source>
        <dbReference type="SAM" id="Phobius"/>
    </source>
</evidence>
<evidence type="ECO:0000313" key="6">
    <source>
        <dbReference type="Proteomes" id="UP001161247"/>
    </source>
</evidence>
<dbReference type="Proteomes" id="UP001161247">
    <property type="component" value="Chromosome 3"/>
</dbReference>
<proteinExistence type="predicted"/>
<dbReference type="SUPFAM" id="SSF53335">
    <property type="entry name" value="S-adenosyl-L-methionine-dependent methyltransferases"/>
    <property type="match status" value="2"/>
</dbReference>
<dbReference type="AlphaFoldDB" id="A0AAV1CRH9"/>
<comment type="subunit">
    <text evidence="1">Homodimer.</text>
</comment>
<dbReference type="PANTHER" id="PTHR44843:SF14">
    <property type="entry name" value="METHYLTRANSFERASE TYPE 11 DOMAIN-CONTAINING PROTEIN"/>
    <property type="match status" value="1"/>
</dbReference>
<feature type="domain" description="DUF7870" evidence="4">
    <location>
        <begin position="290"/>
        <end position="389"/>
    </location>
</feature>
<dbReference type="GO" id="GO:0005737">
    <property type="term" value="C:cytoplasm"/>
    <property type="evidence" value="ECO:0007669"/>
    <property type="project" value="UniProtKB-ARBA"/>
</dbReference>
<dbReference type="GO" id="GO:0009820">
    <property type="term" value="P:alkaloid metabolic process"/>
    <property type="evidence" value="ECO:0007669"/>
    <property type="project" value="UniProtKB-KW"/>
</dbReference>
<organism evidence="5 6">
    <name type="scientific">Oldenlandia corymbosa var. corymbosa</name>
    <dbReference type="NCBI Taxonomy" id="529605"/>
    <lineage>
        <taxon>Eukaryota</taxon>
        <taxon>Viridiplantae</taxon>
        <taxon>Streptophyta</taxon>
        <taxon>Embryophyta</taxon>
        <taxon>Tracheophyta</taxon>
        <taxon>Spermatophyta</taxon>
        <taxon>Magnoliopsida</taxon>
        <taxon>eudicotyledons</taxon>
        <taxon>Gunneridae</taxon>
        <taxon>Pentapetalae</taxon>
        <taxon>asterids</taxon>
        <taxon>lamiids</taxon>
        <taxon>Gentianales</taxon>
        <taxon>Rubiaceae</taxon>
        <taxon>Rubioideae</taxon>
        <taxon>Spermacoceae</taxon>
        <taxon>Hedyotis-Oldenlandia complex</taxon>
        <taxon>Oldenlandia</taxon>
    </lineage>
</organism>
<dbReference type="InterPro" id="IPR029063">
    <property type="entry name" value="SAM-dependent_MTases_sf"/>
</dbReference>
<evidence type="ECO:0000256" key="1">
    <source>
        <dbReference type="ARBA" id="ARBA00011738"/>
    </source>
</evidence>
<keyword evidence="2" id="KW-0472">Membrane</keyword>
<evidence type="ECO:0000313" key="5">
    <source>
        <dbReference type="EMBL" id="CAI9097213.1"/>
    </source>
</evidence>